<accession>C1DKS8</accession>
<proteinExistence type="predicted"/>
<keyword evidence="2" id="KW-1185">Reference proteome</keyword>
<dbReference type="AlphaFoldDB" id="C1DKS8"/>
<evidence type="ECO:0000313" key="2">
    <source>
        <dbReference type="Proteomes" id="UP000002424"/>
    </source>
</evidence>
<dbReference type="EnsemblBacteria" id="ACO78930">
    <property type="protein sequence ID" value="ACO78930"/>
    <property type="gene ID" value="Avin_27560"/>
</dbReference>
<evidence type="ECO:0000313" key="1">
    <source>
        <dbReference type="EMBL" id="ACO78930.1"/>
    </source>
</evidence>
<dbReference type="STRING" id="322710.Avin_27560"/>
<sequence>MELCFLLLRWSGHSPLGMLERFDNA</sequence>
<name>C1DKS8_AZOVD</name>
<reference evidence="1 2" key="1">
    <citation type="journal article" date="2009" name="J. Bacteriol.">
        <title>Genome sequence of Azotobacter vinelandii, an obligate aerobe specialized to support diverse anaerobic metabolic processes.</title>
        <authorList>
            <person name="Setubal J.C."/>
            <person name="dos Santos P."/>
            <person name="Goldman B.S."/>
            <person name="Ertesvag H."/>
            <person name="Espin G."/>
            <person name="Rubio L.M."/>
            <person name="Valla S."/>
            <person name="Almeida N.F."/>
            <person name="Balasubramanian D."/>
            <person name="Cromes L."/>
            <person name="Curatti L."/>
            <person name="Du Z."/>
            <person name="Godsy E."/>
            <person name="Goodner B."/>
            <person name="Hellner-Burris K."/>
            <person name="Hernandez J.A."/>
            <person name="Houmiel K."/>
            <person name="Imperial J."/>
            <person name="Kennedy C."/>
            <person name="Larson T.J."/>
            <person name="Latreille P."/>
            <person name="Ligon L.S."/>
            <person name="Lu J."/>
            <person name="Maerk M."/>
            <person name="Miller N.M."/>
            <person name="Norton S."/>
            <person name="O'Carroll I.P."/>
            <person name="Paulsen I."/>
            <person name="Raulfs E.C."/>
            <person name="Roemer R."/>
            <person name="Rosser J."/>
            <person name="Segura D."/>
            <person name="Slater S."/>
            <person name="Stricklin S.L."/>
            <person name="Studholme D.J."/>
            <person name="Sun J."/>
            <person name="Viana C.J."/>
            <person name="Wallin E."/>
            <person name="Wang B."/>
            <person name="Wheeler C."/>
            <person name="Zhu H."/>
            <person name="Dean D.R."/>
            <person name="Dixon R."/>
            <person name="Wood D."/>
        </authorList>
    </citation>
    <scope>NUCLEOTIDE SEQUENCE [LARGE SCALE GENOMIC DNA]</scope>
    <source>
        <strain evidence="2">DJ / ATCC BAA-1303</strain>
    </source>
</reference>
<protein>
    <submittedName>
        <fullName evidence="1">Uncharacterized protein</fullName>
    </submittedName>
</protein>
<gene>
    <name evidence="1" type="ordered locus">Avin_27560</name>
</gene>
<dbReference type="HOGENOM" id="CLU_3418713_0_0_6"/>
<dbReference type="KEGG" id="avn:Avin_27560"/>
<dbReference type="EMBL" id="CP001157">
    <property type="protein sequence ID" value="ACO78930.1"/>
    <property type="molecule type" value="Genomic_DNA"/>
</dbReference>
<organism evidence="1 2">
    <name type="scientific">Azotobacter vinelandii (strain DJ / ATCC BAA-1303)</name>
    <dbReference type="NCBI Taxonomy" id="322710"/>
    <lineage>
        <taxon>Bacteria</taxon>
        <taxon>Pseudomonadati</taxon>
        <taxon>Pseudomonadota</taxon>
        <taxon>Gammaproteobacteria</taxon>
        <taxon>Pseudomonadales</taxon>
        <taxon>Pseudomonadaceae</taxon>
        <taxon>Azotobacter</taxon>
    </lineage>
</organism>
<dbReference type="Proteomes" id="UP000002424">
    <property type="component" value="Chromosome"/>
</dbReference>